<evidence type="ECO:0000256" key="8">
    <source>
        <dbReference type="SAM" id="MobiDB-lite"/>
    </source>
</evidence>
<dbReference type="PANTHER" id="PTHR33908">
    <property type="entry name" value="MANNOSYLTRANSFERASE YKCB-RELATED"/>
    <property type="match status" value="1"/>
</dbReference>
<keyword evidence="7 9" id="KW-0472">Membrane</keyword>
<gene>
    <name evidence="10" type="ORF">SacxiDRAFT_1909</name>
</gene>
<dbReference type="GO" id="GO:0016763">
    <property type="term" value="F:pentosyltransferase activity"/>
    <property type="evidence" value="ECO:0007669"/>
    <property type="project" value="TreeGrafter"/>
</dbReference>
<dbReference type="PANTHER" id="PTHR33908:SF11">
    <property type="entry name" value="MEMBRANE PROTEIN"/>
    <property type="match status" value="1"/>
</dbReference>
<dbReference type="Proteomes" id="UP000004691">
    <property type="component" value="Unassembled WGS sequence"/>
</dbReference>
<feature type="transmembrane region" description="Helical" evidence="9">
    <location>
        <begin position="191"/>
        <end position="208"/>
    </location>
</feature>
<dbReference type="GO" id="GO:0009103">
    <property type="term" value="P:lipopolysaccharide biosynthetic process"/>
    <property type="evidence" value="ECO:0007669"/>
    <property type="project" value="UniProtKB-ARBA"/>
</dbReference>
<dbReference type="RefSeq" id="WP_006238295.1">
    <property type="nucleotide sequence ID" value="NZ_JH636049.1"/>
</dbReference>
<feature type="transmembrane region" description="Helical" evidence="9">
    <location>
        <begin position="54"/>
        <end position="75"/>
    </location>
</feature>
<proteinExistence type="predicted"/>
<feature type="compositionally biased region" description="Polar residues" evidence="8">
    <location>
        <begin position="25"/>
        <end position="42"/>
    </location>
</feature>
<keyword evidence="6 9" id="KW-1133">Transmembrane helix</keyword>
<feature type="compositionally biased region" description="Basic and acidic residues" evidence="8">
    <location>
        <begin position="1"/>
        <end position="16"/>
    </location>
</feature>
<keyword evidence="11" id="KW-1185">Reference proteome</keyword>
<evidence type="ECO:0000256" key="4">
    <source>
        <dbReference type="ARBA" id="ARBA00022679"/>
    </source>
</evidence>
<dbReference type="STRING" id="882086.SacxiDRAFT_1909"/>
<evidence type="ECO:0000256" key="7">
    <source>
        <dbReference type="ARBA" id="ARBA00023136"/>
    </source>
</evidence>
<evidence type="ECO:0000256" key="3">
    <source>
        <dbReference type="ARBA" id="ARBA00022676"/>
    </source>
</evidence>
<evidence type="ECO:0008006" key="12">
    <source>
        <dbReference type="Google" id="ProtNLM"/>
    </source>
</evidence>
<feature type="transmembrane region" description="Helical" evidence="9">
    <location>
        <begin position="352"/>
        <end position="375"/>
    </location>
</feature>
<keyword evidence="5 9" id="KW-0812">Transmembrane</keyword>
<feature type="transmembrane region" description="Helical" evidence="9">
    <location>
        <begin position="137"/>
        <end position="157"/>
    </location>
</feature>
<evidence type="ECO:0000256" key="5">
    <source>
        <dbReference type="ARBA" id="ARBA00022692"/>
    </source>
</evidence>
<keyword evidence="2" id="KW-1003">Cell membrane</keyword>
<comment type="subcellular location">
    <subcellularLocation>
        <location evidence="1">Cell membrane</location>
        <topology evidence="1">Multi-pass membrane protein</topology>
    </subcellularLocation>
</comment>
<keyword evidence="3" id="KW-0328">Glycosyltransferase</keyword>
<evidence type="ECO:0000256" key="6">
    <source>
        <dbReference type="ARBA" id="ARBA00022989"/>
    </source>
</evidence>
<dbReference type="GO" id="GO:0005886">
    <property type="term" value="C:plasma membrane"/>
    <property type="evidence" value="ECO:0007669"/>
    <property type="project" value="UniProtKB-SubCell"/>
</dbReference>
<evidence type="ECO:0000256" key="2">
    <source>
        <dbReference type="ARBA" id="ARBA00022475"/>
    </source>
</evidence>
<dbReference type="eggNOG" id="COG1287">
    <property type="taxonomic scope" value="Bacteria"/>
</dbReference>
<dbReference type="InterPro" id="IPR050297">
    <property type="entry name" value="LipidA_mod_glycosyltrf_83"/>
</dbReference>
<protein>
    <recommendedName>
        <fullName evidence="12">Glycosyltransferase RgtA/B/C/D-like domain-containing protein</fullName>
    </recommendedName>
</protein>
<reference evidence="10 11" key="1">
    <citation type="submission" date="2012-01" db="EMBL/GenBank/DDBJ databases">
        <title>Improved High-Quality Draft sequence of Saccharomonospora xinjiangensis XJ-54.</title>
        <authorList>
            <consortium name="US DOE Joint Genome Institute"/>
            <person name="Lucas S."/>
            <person name="Han J."/>
            <person name="Lapidus A."/>
            <person name="Cheng J.-F."/>
            <person name="Goodwin L."/>
            <person name="Pitluck S."/>
            <person name="Peters L."/>
            <person name="Mikhailova N."/>
            <person name="Teshima H."/>
            <person name="Detter J.C."/>
            <person name="Han C."/>
            <person name="Tapia R."/>
            <person name="Land M."/>
            <person name="Hauser L."/>
            <person name="Kyrpides N."/>
            <person name="Ivanova N."/>
            <person name="Pagani I."/>
            <person name="Brambilla E.-M."/>
            <person name="Klenk H.-P."/>
            <person name="Woyke T."/>
        </authorList>
    </citation>
    <scope>NUCLEOTIDE SEQUENCE [LARGE SCALE GENOMIC DNA]</scope>
    <source>
        <strain evidence="10 11">XJ-54</strain>
    </source>
</reference>
<dbReference type="AlphaFoldDB" id="I0V1Z3"/>
<sequence length="728" mass="77947">MTAETDRETTEHRAGDDEPGADSGVRTSTGSASPKPSPQSDSVGRAPIRDERGAWLVGALALVLGGVFVAVDLAFNQGKLIAPIDDAYIHLHYAAQLGSGHPFEYNTGDPVSTGASSLLYAFVLAVAHAAGLTGTALLAFAVAFGVGCFALTAVLVVKLGAALTGRVVGVWAGVLTAVSGPLLWGAASGMEVGLTAVLVTGSVLAFVREWGAASFRWTPALAALLALVRPEGLFFAAMLSVAMVWTVRRVHGVRLGSMALSCLPLLIGVVQYTFYRLATGTFSANGVQSKSHLYDRPIFYAGEFLDRTFANIRGVVDHFNGLNNTDFVFPLALLFFLGGIGYLLVTRPEWRALCVAVVAGYALVVLSASTLSTALVHELRYFQPFLPLFLVFAATGGYALTRLVPRERERRATLHAVLLVMVLFTVVATPTWAVRLGRQAATIRDTDVSVGAWISGNLPPRAVVGVKDVGAIAYFGKRRVVDTIGLATNGLAEASNNGTGSLYEAMRALPEGQRPTHFAVYEPWPGTAMQPFVDTGVFASPPMITFPVRTPPDLNNQRIVPFTDQRVYRADWTLAGSGDSAPVEGTVRDYLNVGSLHSEQRHAYEVNSPQPGWQPYTVLRRQGDVLDSGRTVIGGESFTAGGLTPGQPVRIATRVLSAEENREVRVRIDGRDAGVWRLPASPGVWETAEFTVPADLVSSPDVTVELEPTRPLLSPYPEYTSFGYWFVQ</sequence>
<keyword evidence="4" id="KW-0808">Transferase</keyword>
<evidence type="ECO:0000313" key="10">
    <source>
        <dbReference type="EMBL" id="EID54146.1"/>
    </source>
</evidence>
<feature type="transmembrane region" description="Helical" evidence="9">
    <location>
        <begin position="257"/>
        <end position="275"/>
    </location>
</feature>
<evidence type="ECO:0000256" key="9">
    <source>
        <dbReference type="SAM" id="Phobius"/>
    </source>
</evidence>
<dbReference type="OrthoDB" id="3563487at2"/>
<feature type="region of interest" description="Disordered" evidence="8">
    <location>
        <begin position="1"/>
        <end position="46"/>
    </location>
</feature>
<accession>I0V1Z3</accession>
<organism evidence="10 11">
    <name type="scientific">Saccharomonospora xinjiangensis XJ-54</name>
    <dbReference type="NCBI Taxonomy" id="882086"/>
    <lineage>
        <taxon>Bacteria</taxon>
        <taxon>Bacillati</taxon>
        <taxon>Actinomycetota</taxon>
        <taxon>Actinomycetes</taxon>
        <taxon>Pseudonocardiales</taxon>
        <taxon>Pseudonocardiaceae</taxon>
        <taxon>Saccharomonospora</taxon>
    </lineage>
</organism>
<dbReference type="HOGENOM" id="CLU_375015_0_0_11"/>
<feature type="transmembrane region" description="Helical" evidence="9">
    <location>
        <begin position="327"/>
        <end position="345"/>
    </location>
</feature>
<dbReference type="EMBL" id="JH636049">
    <property type="protein sequence ID" value="EID54146.1"/>
    <property type="molecule type" value="Genomic_DNA"/>
</dbReference>
<feature type="transmembrane region" description="Helical" evidence="9">
    <location>
        <begin position="381"/>
        <end position="400"/>
    </location>
</feature>
<evidence type="ECO:0000313" key="11">
    <source>
        <dbReference type="Proteomes" id="UP000004691"/>
    </source>
</evidence>
<feature type="transmembrane region" description="Helical" evidence="9">
    <location>
        <begin position="111"/>
        <end position="130"/>
    </location>
</feature>
<evidence type="ECO:0000256" key="1">
    <source>
        <dbReference type="ARBA" id="ARBA00004651"/>
    </source>
</evidence>
<feature type="transmembrane region" description="Helical" evidence="9">
    <location>
        <begin position="412"/>
        <end position="434"/>
    </location>
</feature>
<name>I0V1Z3_9PSEU</name>